<reference evidence="1 2" key="1">
    <citation type="submission" date="2021-01" db="EMBL/GenBank/DDBJ databases">
        <title>Genomic Encyclopedia of Type Strains, Phase IV (KMG-IV): sequencing the most valuable type-strain genomes for metagenomic binning, comparative biology and taxonomic classification.</title>
        <authorList>
            <person name="Goeker M."/>
        </authorList>
    </citation>
    <scope>NUCLEOTIDE SEQUENCE [LARGE SCALE GENOMIC DNA]</scope>
    <source>
        <strain evidence="1 2">DSM 24834</strain>
    </source>
</reference>
<dbReference type="Proteomes" id="UP001646157">
    <property type="component" value="Unassembled WGS sequence"/>
</dbReference>
<accession>A0ABS2NE10</accession>
<protein>
    <submittedName>
        <fullName evidence="1">Uncharacterized protein</fullName>
    </submittedName>
</protein>
<gene>
    <name evidence="1" type="ORF">JOC86_002348</name>
</gene>
<dbReference type="EMBL" id="JAFBDZ010000002">
    <property type="protein sequence ID" value="MBM7585806.1"/>
    <property type="molecule type" value="Genomic_DNA"/>
</dbReference>
<comment type="caution">
    <text evidence="1">The sequence shown here is derived from an EMBL/GenBank/DDBJ whole genome shotgun (WGS) entry which is preliminary data.</text>
</comment>
<name>A0ABS2NE10_9BACI</name>
<evidence type="ECO:0000313" key="1">
    <source>
        <dbReference type="EMBL" id="MBM7585806.1"/>
    </source>
</evidence>
<sequence length="58" mass="6839">MINIKLTEKRKNLLKRASRFRSVPGHGPDILKMSDDELERYVSILEATFEEAFKEEEE</sequence>
<proteinExistence type="predicted"/>
<organism evidence="1 2">
    <name type="scientific">Rossellomorea pakistanensis</name>
    <dbReference type="NCBI Taxonomy" id="992288"/>
    <lineage>
        <taxon>Bacteria</taxon>
        <taxon>Bacillati</taxon>
        <taxon>Bacillota</taxon>
        <taxon>Bacilli</taxon>
        <taxon>Bacillales</taxon>
        <taxon>Bacillaceae</taxon>
        <taxon>Rossellomorea</taxon>
    </lineage>
</organism>
<keyword evidence="2" id="KW-1185">Reference proteome</keyword>
<evidence type="ECO:0000313" key="2">
    <source>
        <dbReference type="Proteomes" id="UP001646157"/>
    </source>
</evidence>